<evidence type="ECO:0000259" key="3">
    <source>
        <dbReference type="Pfam" id="PF00149"/>
    </source>
</evidence>
<feature type="domain" description="Calcineurin-like phosphoesterase" evidence="3">
    <location>
        <begin position="335"/>
        <end position="506"/>
    </location>
</feature>
<dbReference type="PANTHER" id="PTHR31302:SF21">
    <property type="entry name" value="CALCINEURIN-LIKE PHOSPHOESTERASE DOMAIN-CONTAINING PROTEIN"/>
    <property type="match status" value="1"/>
</dbReference>
<feature type="transmembrane region" description="Helical" evidence="2">
    <location>
        <begin position="115"/>
        <end position="138"/>
    </location>
</feature>
<dbReference type="Pfam" id="PF00149">
    <property type="entry name" value="Metallophos"/>
    <property type="match status" value="1"/>
</dbReference>
<name>A0ABQ8YW07_9EUKA</name>
<feature type="region of interest" description="Disordered" evidence="1">
    <location>
        <begin position="244"/>
        <end position="296"/>
    </location>
</feature>
<dbReference type="Proteomes" id="UP001150062">
    <property type="component" value="Unassembled WGS sequence"/>
</dbReference>
<keyword evidence="2" id="KW-1133">Transmembrane helix</keyword>
<proteinExistence type="predicted"/>
<evidence type="ECO:0000256" key="2">
    <source>
        <dbReference type="SAM" id="Phobius"/>
    </source>
</evidence>
<keyword evidence="5" id="KW-1185">Reference proteome</keyword>
<dbReference type="Gene3D" id="3.60.21.10">
    <property type="match status" value="1"/>
</dbReference>
<feature type="transmembrane region" description="Helical" evidence="2">
    <location>
        <begin position="145"/>
        <end position="170"/>
    </location>
</feature>
<dbReference type="InterPro" id="IPR004843">
    <property type="entry name" value="Calcineurin-like_PHP"/>
</dbReference>
<sequence>MISSPFGFLSFSALATLFYLNKLTSGTKDRRSFIFSYLRDWFVTPFTYNVIFERSLMDWKTRRGFFDFRCPGDDPGAIKQSLHIFFLATLICPLFRILSIVFRLNRGYVSNFLGIFTNVMISSQLLAFPAVIIWWSIFFQLPKPFFWWVPCAFFSYIPMFQFLSILWLFWIPHEEFVLTFDPYRGYGKRPKRGNKTELSKLRMNKKNGIPLLDIITTNPPFLFQNSDTDDLDRSNFLNFNKGGRNRKRNFETGTENETKSFAENGNENGKGNDNENDKANDNNNHNDNDNDGINENVNVNVNVNENDDVEFEETSLMLENQQEMDENQEIHYKYLRIIQITDVHLGFYTSAKWIRNYCEKTVDRDPDVVLLTGDMFSGDKDNEIGIKELHQALQPLKQLPKGSLFACIGNHDMTVLQELIEIYHDIGAIVLRDQECVCKLGKEQIPVQVIGCDWYEHDPRPVHRLLKKIPYRKDVQLRLILSHATDNWKYLPKDDKSITFSGHTHGGLWGMTFFGWTCSIMGPFVPDQGVFIDGNKMLYVHKGTGYGSMIRLGIPPEDSVINLKFVPLNEDGEN</sequence>
<dbReference type="PANTHER" id="PTHR31302">
    <property type="entry name" value="TRANSMEMBRANE PROTEIN WITH METALLOPHOSPHOESTERASE DOMAIN-RELATED"/>
    <property type="match status" value="1"/>
</dbReference>
<protein>
    <submittedName>
        <fullName evidence="4">Transmembrane protein with metallophosphoesterase domain-related</fullName>
    </submittedName>
</protein>
<keyword evidence="2 4" id="KW-0812">Transmembrane</keyword>
<dbReference type="InterPro" id="IPR029052">
    <property type="entry name" value="Metallo-depent_PP-like"/>
</dbReference>
<feature type="transmembrane region" description="Helical" evidence="2">
    <location>
        <begin position="6"/>
        <end position="23"/>
    </location>
</feature>
<organism evidence="4 5">
    <name type="scientific">Anaeramoeba flamelloides</name>
    <dbReference type="NCBI Taxonomy" id="1746091"/>
    <lineage>
        <taxon>Eukaryota</taxon>
        <taxon>Metamonada</taxon>
        <taxon>Anaeramoebidae</taxon>
        <taxon>Anaeramoeba</taxon>
    </lineage>
</organism>
<feature type="compositionally biased region" description="Basic and acidic residues" evidence="1">
    <location>
        <begin position="270"/>
        <end position="288"/>
    </location>
</feature>
<evidence type="ECO:0000313" key="5">
    <source>
        <dbReference type="Proteomes" id="UP001150062"/>
    </source>
</evidence>
<dbReference type="SUPFAM" id="SSF56300">
    <property type="entry name" value="Metallo-dependent phosphatases"/>
    <property type="match status" value="1"/>
</dbReference>
<accession>A0ABQ8YW07</accession>
<evidence type="ECO:0000313" key="4">
    <source>
        <dbReference type="EMBL" id="KAJ6248794.1"/>
    </source>
</evidence>
<dbReference type="InterPro" id="IPR051158">
    <property type="entry name" value="Metallophosphoesterase_sf"/>
</dbReference>
<comment type="caution">
    <text evidence="4">The sequence shown here is derived from an EMBL/GenBank/DDBJ whole genome shotgun (WGS) entry which is preliminary data.</text>
</comment>
<reference evidence="4" key="1">
    <citation type="submission" date="2022-08" db="EMBL/GenBank/DDBJ databases">
        <title>Novel sulfate-reducing endosymbionts in the free-living metamonad Anaeramoeba.</title>
        <authorList>
            <person name="Jerlstrom-Hultqvist J."/>
            <person name="Cepicka I."/>
            <person name="Gallot-Lavallee L."/>
            <person name="Salas-Leiva D."/>
            <person name="Curtis B.A."/>
            <person name="Zahonova K."/>
            <person name="Pipaliya S."/>
            <person name="Dacks J."/>
            <person name="Roger A.J."/>
        </authorList>
    </citation>
    <scope>NUCLEOTIDE SEQUENCE</scope>
    <source>
        <strain evidence="4">Schooner1</strain>
    </source>
</reference>
<dbReference type="EMBL" id="JAOAOG010000106">
    <property type="protein sequence ID" value="KAJ6248794.1"/>
    <property type="molecule type" value="Genomic_DNA"/>
</dbReference>
<evidence type="ECO:0000256" key="1">
    <source>
        <dbReference type="SAM" id="MobiDB-lite"/>
    </source>
</evidence>
<keyword evidence="2" id="KW-0472">Membrane</keyword>
<feature type="compositionally biased region" description="Polar residues" evidence="1">
    <location>
        <begin position="251"/>
        <end position="261"/>
    </location>
</feature>
<feature type="transmembrane region" description="Helical" evidence="2">
    <location>
        <begin position="84"/>
        <end position="103"/>
    </location>
</feature>
<gene>
    <name evidence="4" type="ORF">M0813_17285</name>
</gene>